<dbReference type="AlphaFoldDB" id="A0A0H4WJ99"/>
<proteinExistence type="predicted"/>
<dbReference type="KEGG" id="mym:A176_000323"/>
<dbReference type="eggNOG" id="COG3468">
    <property type="taxonomic scope" value="Bacteria"/>
</dbReference>
<evidence type="ECO:0000313" key="2">
    <source>
        <dbReference type="Proteomes" id="UP000009026"/>
    </source>
</evidence>
<sequence>MGIAIRSLDLSSNPPELLVRTSSGFTQFTGAPHAGGYRFLGVPQGEFYLKRGSSFVVTDERHVEVGQNFRGREDTVFSSAFDAEMAVNLTNVAPWEDPDGSFLGSRLQLVSGQLDFVAETYLWSATTPGMTHLNGYGLAYNLSNTFPTFDGLKQDGLYVNQFSSFQGAQLPTGAPLVGETISRSLELPFFDFDPGISSVFTLSGAMQSVPSESFSLEWRMGSYPAQALAIHPNATARAPSFTISPAPHSPASSSVGYAGEVLNFTLPAGANFTLTDQLAYGNPYPASWQMVGSAHYPFSLSETAPGASRARTRSGAIASWDTLDNLVASPIEPKLTPAGALAIDGIAATTQRQVSNSSPIITWTPPVTGAPNAYRVLLNRYNVSNASLWIQNQFYLPGTASELRLPAGVLAPGAVYALTVTAIDSPNSDVTREPFTVVEQLPLHMADTLSSFFTTP</sequence>
<dbReference type="PATRIC" id="fig|1297742.4.peg.331"/>
<gene>
    <name evidence="1" type="ORF">A176_000323</name>
</gene>
<dbReference type="InterPro" id="IPR036116">
    <property type="entry name" value="FN3_sf"/>
</dbReference>
<protein>
    <submittedName>
        <fullName evidence="1">Putative Ig-like domain (Group 1)</fullName>
    </submittedName>
</protein>
<accession>A0A0H4WJ99</accession>
<keyword evidence="2" id="KW-1185">Reference proteome</keyword>
<reference evidence="1 2" key="1">
    <citation type="journal article" date="2016" name="PLoS ONE">
        <title>Complete Genome Sequence and Comparative Genomics of a Novel Myxobacterium Myxococcus hansupus.</title>
        <authorList>
            <person name="Sharma G."/>
            <person name="Narwani T."/>
            <person name="Subramanian S."/>
        </authorList>
    </citation>
    <scope>NUCLEOTIDE SEQUENCE [LARGE SCALE GENOMIC DNA]</scope>
    <source>
        <strain evidence="2">mixupus</strain>
    </source>
</reference>
<organism evidence="1 2">
    <name type="scientific">Pseudomyxococcus hansupus</name>
    <dbReference type="NCBI Taxonomy" id="1297742"/>
    <lineage>
        <taxon>Bacteria</taxon>
        <taxon>Pseudomonadati</taxon>
        <taxon>Myxococcota</taxon>
        <taxon>Myxococcia</taxon>
        <taxon>Myxococcales</taxon>
        <taxon>Cystobacterineae</taxon>
        <taxon>Myxococcaceae</taxon>
        <taxon>Pseudomyxococcus</taxon>
    </lineage>
</organism>
<dbReference type="SUPFAM" id="SSF49265">
    <property type="entry name" value="Fibronectin type III"/>
    <property type="match status" value="1"/>
</dbReference>
<name>A0A0H4WJ99_9BACT</name>
<dbReference type="Proteomes" id="UP000009026">
    <property type="component" value="Chromosome"/>
</dbReference>
<evidence type="ECO:0000313" key="1">
    <source>
        <dbReference type="EMBL" id="AKQ63411.1"/>
    </source>
</evidence>
<dbReference type="EMBL" id="CP012109">
    <property type="protein sequence ID" value="AKQ63411.1"/>
    <property type="molecule type" value="Genomic_DNA"/>
</dbReference>